<evidence type="ECO:0000313" key="1">
    <source>
        <dbReference type="EMBL" id="RKP51775.1"/>
    </source>
</evidence>
<reference evidence="1 2" key="1">
    <citation type="submission" date="2018-10" db="EMBL/GenBank/DDBJ databases">
        <title>Robbsia sp. DHC34, isolated from soil.</title>
        <authorList>
            <person name="Gao Z.-H."/>
            <person name="Qiu L.-H."/>
        </authorList>
    </citation>
    <scope>NUCLEOTIDE SEQUENCE [LARGE SCALE GENOMIC DNA]</scope>
    <source>
        <strain evidence="1 2">DHC34</strain>
    </source>
</reference>
<accession>A0A494XM51</accession>
<sequence>MRIDRHATARRSNGRSKSICIDGGYYEDRFEMATQKKTRPTISDLSEMEPMTTPSDLHAVIRRDDARPDARRTSRLNQGAAAHTKAMEIFMHKHLNYDLKHARHARRA</sequence>
<comment type="caution">
    <text evidence="1">The sequence shown here is derived from an EMBL/GenBank/DDBJ whole genome shotgun (WGS) entry which is preliminary data.</text>
</comment>
<gene>
    <name evidence="1" type="ORF">D7S86_17605</name>
</gene>
<keyword evidence="2" id="KW-1185">Reference proteome</keyword>
<proteinExistence type="predicted"/>
<protein>
    <submittedName>
        <fullName evidence="1">Uncharacterized protein</fullName>
    </submittedName>
</protein>
<dbReference type="AlphaFoldDB" id="A0A494XM51"/>
<organism evidence="1 2">
    <name type="scientific">Pararobbsia silviterrae</name>
    <dbReference type="NCBI Taxonomy" id="1792498"/>
    <lineage>
        <taxon>Bacteria</taxon>
        <taxon>Pseudomonadati</taxon>
        <taxon>Pseudomonadota</taxon>
        <taxon>Betaproteobacteria</taxon>
        <taxon>Burkholderiales</taxon>
        <taxon>Burkholderiaceae</taxon>
        <taxon>Pararobbsia</taxon>
    </lineage>
</organism>
<dbReference type="Proteomes" id="UP000270342">
    <property type="component" value="Unassembled WGS sequence"/>
</dbReference>
<name>A0A494XM51_9BURK</name>
<evidence type="ECO:0000313" key="2">
    <source>
        <dbReference type="Proteomes" id="UP000270342"/>
    </source>
</evidence>
<dbReference type="EMBL" id="RBZU01000008">
    <property type="protein sequence ID" value="RKP51775.1"/>
    <property type="molecule type" value="Genomic_DNA"/>
</dbReference>